<feature type="domain" description="PAS" evidence="21">
    <location>
        <begin position="58"/>
        <end position="94"/>
    </location>
</feature>
<evidence type="ECO:0000256" key="17">
    <source>
        <dbReference type="SAM" id="MobiDB-lite"/>
    </source>
</evidence>
<evidence type="ECO:0000259" key="20">
    <source>
        <dbReference type="PROSITE" id="PS50110"/>
    </source>
</evidence>
<evidence type="ECO:0000256" key="9">
    <source>
        <dbReference type="ARBA" id="ARBA00022741"/>
    </source>
</evidence>
<proteinExistence type="predicted"/>
<dbReference type="SMART" id="SM00091">
    <property type="entry name" value="PAS"/>
    <property type="match status" value="4"/>
</dbReference>
<keyword evidence="11" id="KW-0067">ATP-binding</keyword>
<evidence type="ECO:0000313" key="24">
    <source>
        <dbReference type="EMBL" id="EKV31817.1"/>
    </source>
</evidence>
<gene>
    <name evidence="24" type="ORF">C882_3568</name>
</gene>
<keyword evidence="13" id="KW-0902">Two-component regulatory system</keyword>
<evidence type="ECO:0000256" key="18">
    <source>
        <dbReference type="SAM" id="Phobius"/>
    </source>
</evidence>
<dbReference type="OrthoDB" id="7346568at2"/>
<evidence type="ECO:0000259" key="23">
    <source>
        <dbReference type="PROSITE" id="PS50894"/>
    </source>
</evidence>
<evidence type="ECO:0000256" key="13">
    <source>
        <dbReference type="ARBA" id="ARBA00023012"/>
    </source>
</evidence>
<dbReference type="eggNOG" id="COG5002">
    <property type="taxonomic scope" value="Bacteria"/>
</dbReference>
<evidence type="ECO:0000256" key="4">
    <source>
        <dbReference type="ARBA" id="ARBA00022475"/>
    </source>
</evidence>
<feature type="domain" description="Histidine kinase" evidence="19">
    <location>
        <begin position="571"/>
        <end position="793"/>
    </location>
</feature>
<feature type="region of interest" description="Disordered" evidence="17">
    <location>
        <begin position="960"/>
        <end position="985"/>
    </location>
</feature>
<evidence type="ECO:0000256" key="2">
    <source>
        <dbReference type="ARBA" id="ARBA00004429"/>
    </source>
</evidence>
<dbReference type="GO" id="GO:0005524">
    <property type="term" value="F:ATP binding"/>
    <property type="evidence" value="ECO:0007669"/>
    <property type="project" value="UniProtKB-KW"/>
</dbReference>
<keyword evidence="14 18" id="KW-0472">Membrane</keyword>
<dbReference type="NCBIfam" id="TIGR00229">
    <property type="entry name" value="sensory_box"/>
    <property type="match status" value="2"/>
</dbReference>
<dbReference type="Gene3D" id="2.10.70.100">
    <property type="match status" value="1"/>
</dbReference>
<evidence type="ECO:0000256" key="1">
    <source>
        <dbReference type="ARBA" id="ARBA00000085"/>
    </source>
</evidence>
<dbReference type="PATRIC" id="fig|1238182.3.peg.1239"/>
<keyword evidence="12 18" id="KW-1133">Transmembrane helix</keyword>
<dbReference type="InterPro" id="IPR003594">
    <property type="entry name" value="HATPase_dom"/>
</dbReference>
<dbReference type="SMART" id="SM00086">
    <property type="entry name" value="PAC"/>
    <property type="match status" value="3"/>
</dbReference>
<dbReference type="FunFam" id="1.10.287.130:FF:000004">
    <property type="entry name" value="Ethylene receptor 1"/>
    <property type="match status" value="1"/>
</dbReference>
<evidence type="ECO:0000259" key="21">
    <source>
        <dbReference type="PROSITE" id="PS50112"/>
    </source>
</evidence>
<dbReference type="Pfam" id="PF00512">
    <property type="entry name" value="HisKA"/>
    <property type="match status" value="1"/>
</dbReference>
<evidence type="ECO:0000256" key="10">
    <source>
        <dbReference type="ARBA" id="ARBA00022777"/>
    </source>
</evidence>
<dbReference type="STRING" id="1238182.C882_3568"/>
<dbReference type="InterPro" id="IPR000014">
    <property type="entry name" value="PAS"/>
</dbReference>
<evidence type="ECO:0000256" key="8">
    <source>
        <dbReference type="ARBA" id="ARBA00022692"/>
    </source>
</evidence>
<feature type="domain" description="PAC" evidence="22">
    <location>
        <begin position="255"/>
        <end position="307"/>
    </location>
</feature>
<dbReference type="Gene3D" id="1.20.120.160">
    <property type="entry name" value="HPT domain"/>
    <property type="match status" value="1"/>
</dbReference>
<dbReference type="InterPro" id="IPR036097">
    <property type="entry name" value="HisK_dim/P_sf"/>
</dbReference>
<evidence type="ECO:0000259" key="22">
    <source>
        <dbReference type="PROSITE" id="PS50113"/>
    </source>
</evidence>
<keyword evidence="6 16" id="KW-0597">Phosphoprotein</keyword>
<comment type="caution">
    <text evidence="24">The sequence shown here is derived from an EMBL/GenBank/DDBJ whole genome shotgun (WGS) entry which is preliminary data.</text>
</comment>
<evidence type="ECO:0000256" key="5">
    <source>
        <dbReference type="ARBA" id="ARBA00022519"/>
    </source>
</evidence>
<dbReference type="Pfam" id="PF02518">
    <property type="entry name" value="HATPase_c"/>
    <property type="match status" value="1"/>
</dbReference>
<keyword evidence="10" id="KW-0418">Kinase</keyword>
<dbReference type="Pfam" id="PF01627">
    <property type="entry name" value="Hpt"/>
    <property type="match status" value="1"/>
</dbReference>
<feature type="modified residue" description="4-aspartylphosphate" evidence="16">
    <location>
        <position position="872"/>
    </location>
</feature>
<dbReference type="Pfam" id="PF00989">
    <property type="entry name" value="PAS"/>
    <property type="match status" value="2"/>
</dbReference>
<dbReference type="InterPro" id="IPR036641">
    <property type="entry name" value="HPT_dom_sf"/>
</dbReference>
<dbReference type="EC" id="2.7.13.3" evidence="3"/>
<feature type="domain" description="HPt" evidence="23">
    <location>
        <begin position="999"/>
        <end position="1099"/>
    </location>
</feature>
<evidence type="ECO:0000256" key="14">
    <source>
        <dbReference type="ARBA" id="ARBA00023136"/>
    </source>
</evidence>
<dbReference type="InterPro" id="IPR035965">
    <property type="entry name" value="PAS-like_dom_sf"/>
</dbReference>
<dbReference type="Gene3D" id="3.30.450.20">
    <property type="entry name" value="PAS domain"/>
    <property type="match status" value="4"/>
</dbReference>
<evidence type="ECO:0000256" key="7">
    <source>
        <dbReference type="ARBA" id="ARBA00022679"/>
    </source>
</evidence>
<evidence type="ECO:0000256" key="15">
    <source>
        <dbReference type="PROSITE-ProRule" id="PRU00110"/>
    </source>
</evidence>
<dbReference type="Gene3D" id="1.10.287.130">
    <property type="match status" value="1"/>
</dbReference>
<dbReference type="PANTHER" id="PTHR43047">
    <property type="entry name" value="TWO-COMPONENT HISTIDINE PROTEIN KINASE"/>
    <property type="match status" value="1"/>
</dbReference>
<reference evidence="24 25" key="1">
    <citation type="journal article" date="2013" name="Genome Announc.">
        <title>Draft Genome Sequence of an Alphaproteobacterium, Caenispirillum salinarum AK4(T), Isolated from a Solar Saltern.</title>
        <authorList>
            <person name="Khatri I."/>
            <person name="Singh A."/>
            <person name="Korpole S."/>
            <person name="Pinnaka A.K."/>
            <person name="Subramanian S."/>
        </authorList>
    </citation>
    <scope>NUCLEOTIDE SEQUENCE [LARGE SCALE GENOMIC DNA]</scope>
    <source>
        <strain evidence="24 25">AK4</strain>
    </source>
</reference>
<accession>K9H2K9</accession>
<dbReference type="RefSeq" id="WP_009539686.1">
    <property type="nucleotide sequence ID" value="NZ_ANHY01000005.1"/>
</dbReference>
<dbReference type="InterPro" id="IPR013655">
    <property type="entry name" value="PAS_fold_3"/>
</dbReference>
<evidence type="ECO:0000256" key="12">
    <source>
        <dbReference type="ARBA" id="ARBA00022989"/>
    </source>
</evidence>
<dbReference type="PRINTS" id="PR00344">
    <property type="entry name" value="BCTRLSENSOR"/>
</dbReference>
<feature type="domain" description="Response regulatory" evidence="20">
    <location>
        <begin position="823"/>
        <end position="941"/>
    </location>
</feature>
<feature type="domain" description="PAC" evidence="22">
    <location>
        <begin position="379"/>
        <end position="429"/>
    </location>
</feature>
<dbReference type="SMART" id="SM00073">
    <property type="entry name" value="HPT"/>
    <property type="match status" value="1"/>
</dbReference>
<evidence type="ECO:0000313" key="25">
    <source>
        <dbReference type="Proteomes" id="UP000009881"/>
    </source>
</evidence>
<dbReference type="InterPro" id="IPR011006">
    <property type="entry name" value="CheY-like_superfamily"/>
</dbReference>
<dbReference type="GO" id="GO:0000155">
    <property type="term" value="F:phosphorelay sensor kinase activity"/>
    <property type="evidence" value="ECO:0007669"/>
    <property type="project" value="InterPro"/>
</dbReference>
<dbReference type="AlphaFoldDB" id="K9H2K9"/>
<keyword evidence="9" id="KW-0547">Nucleotide-binding</keyword>
<dbReference type="SUPFAM" id="SSF47226">
    <property type="entry name" value="Histidine-containing phosphotransfer domain, HPT domain"/>
    <property type="match status" value="1"/>
</dbReference>
<feature type="domain" description="PAS" evidence="21">
    <location>
        <begin position="308"/>
        <end position="374"/>
    </location>
</feature>
<dbReference type="SMART" id="SM00388">
    <property type="entry name" value="HisKA"/>
    <property type="match status" value="1"/>
</dbReference>
<dbReference type="CDD" id="cd00082">
    <property type="entry name" value="HisKA"/>
    <property type="match status" value="1"/>
</dbReference>
<dbReference type="PROSITE" id="PS50112">
    <property type="entry name" value="PAS"/>
    <property type="match status" value="3"/>
</dbReference>
<dbReference type="Gene3D" id="3.40.50.2300">
    <property type="match status" value="1"/>
</dbReference>
<keyword evidence="5" id="KW-0997">Cell inner membrane</keyword>
<dbReference type="GO" id="GO:0006355">
    <property type="term" value="P:regulation of DNA-templated transcription"/>
    <property type="evidence" value="ECO:0007669"/>
    <property type="project" value="InterPro"/>
</dbReference>
<dbReference type="InterPro" id="IPR004358">
    <property type="entry name" value="Sig_transdc_His_kin-like_C"/>
</dbReference>
<dbReference type="PROSITE" id="PS50109">
    <property type="entry name" value="HIS_KIN"/>
    <property type="match status" value="1"/>
</dbReference>
<evidence type="ECO:0000256" key="16">
    <source>
        <dbReference type="PROSITE-ProRule" id="PRU00169"/>
    </source>
</evidence>
<keyword evidence="8 18" id="KW-0812">Transmembrane</keyword>
<feature type="transmembrane region" description="Helical" evidence="18">
    <location>
        <begin position="34"/>
        <end position="56"/>
    </location>
</feature>
<dbReference type="Pfam" id="PF00072">
    <property type="entry name" value="Response_reg"/>
    <property type="match status" value="1"/>
</dbReference>
<dbReference type="Proteomes" id="UP000009881">
    <property type="component" value="Unassembled WGS sequence"/>
</dbReference>
<dbReference type="InterPro" id="IPR001610">
    <property type="entry name" value="PAC"/>
</dbReference>
<dbReference type="InterPro" id="IPR001789">
    <property type="entry name" value="Sig_transdc_resp-reg_receiver"/>
</dbReference>
<dbReference type="SUPFAM" id="SSF55874">
    <property type="entry name" value="ATPase domain of HSP90 chaperone/DNA topoisomerase II/histidine kinase"/>
    <property type="match status" value="1"/>
</dbReference>
<keyword evidence="4" id="KW-1003">Cell membrane</keyword>
<dbReference type="CDD" id="cd00130">
    <property type="entry name" value="PAS"/>
    <property type="match status" value="4"/>
</dbReference>
<dbReference type="SUPFAM" id="SSF55785">
    <property type="entry name" value="PYP-like sensor domain (PAS domain)"/>
    <property type="match status" value="4"/>
</dbReference>
<dbReference type="PROSITE" id="PS50894">
    <property type="entry name" value="HPT"/>
    <property type="match status" value="1"/>
</dbReference>
<dbReference type="SUPFAM" id="SSF52172">
    <property type="entry name" value="CheY-like"/>
    <property type="match status" value="1"/>
</dbReference>
<evidence type="ECO:0000256" key="3">
    <source>
        <dbReference type="ARBA" id="ARBA00012438"/>
    </source>
</evidence>
<dbReference type="SMART" id="SM00387">
    <property type="entry name" value="HATPase_c"/>
    <property type="match status" value="1"/>
</dbReference>
<comment type="catalytic activity">
    <reaction evidence="1">
        <text>ATP + protein L-histidine = ADP + protein N-phospho-L-histidine.</text>
        <dbReference type="EC" id="2.7.13.3"/>
    </reaction>
</comment>
<keyword evidence="7" id="KW-0808">Transferase</keyword>
<dbReference type="CDD" id="cd00088">
    <property type="entry name" value="HPT"/>
    <property type="match status" value="1"/>
</dbReference>
<dbReference type="Pfam" id="PF08447">
    <property type="entry name" value="PAS_3"/>
    <property type="match status" value="1"/>
</dbReference>
<dbReference type="Pfam" id="PF13188">
    <property type="entry name" value="PAS_8"/>
    <property type="match status" value="1"/>
</dbReference>
<keyword evidence="25" id="KW-1185">Reference proteome</keyword>
<dbReference type="SMART" id="SM00448">
    <property type="entry name" value="REC"/>
    <property type="match status" value="1"/>
</dbReference>
<dbReference type="CDD" id="cd16922">
    <property type="entry name" value="HATPase_EvgS-ArcB-TorS-like"/>
    <property type="match status" value="1"/>
</dbReference>
<feature type="modified residue" description="Phosphohistidine" evidence="15">
    <location>
        <position position="1038"/>
    </location>
</feature>
<dbReference type="InterPro" id="IPR013767">
    <property type="entry name" value="PAS_fold"/>
</dbReference>
<dbReference type="PROSITE" id="PS50113">
    <property type="entry name" value="PAC"/>
    <property type="match status" value="3"/>
</dbReference>
<dbReference type="CDD" id="cd17546">
    <property type="entry name" value="REC_hyHK_CKI1_RcsC-like"/>
    <property type="match status" value="1"/>
</dbReference>
<feature type="domain" description="PAS" evidence="21">
    <location>
        <begin position="430"/>
        <end position="487"/>
    </location>
</feature>
<organism evidence="24 25">
    <name type="scientific">Caenispirillum salinarum AK4</name>
    <dbReference type="NCBI Taxonomy" id="1238182"/>
    <lineage>
        <taxon>Bacteria</taxon>
        <taxon>Pseudomonadati</taxon>
        <taxon>Pseudomonadota</taxon>
        <taxon>Alphaproteobacteria</taxon>
        <taxon>Rhodospirillales</taxon>
        <taxon>Novispirillaceae</taxon>
        <taxon>Caenispirillum</taxon>
    </lineage>
</organism>
<dbReference type="InterPro" id="IPR003661">
    <property type="entry name" value="HisK_dim/P_dom"/>
</dbReference>
<evidence type="ECO:0000259" key="19">
    <source>
        <dbReference type="PROSITE" id="PS50109"/>
    </source>
</evidence>
<protein>
    <recommendedName>
        <fullName evidence="3">histidine kinase</fullName>
        <ecNumber evidence="3">2.7.13.3</ecNumber>
    </recommendedName>
</protein>
<comment type="subcellular location">
    <subcellularLocation>
        <location evidence="2">Cell inner membrane</location>
        <topology evidence="2">Multi-pass membrane protein</topology>
    </subcellularLocation>
</comment>
<sequence>MTRLPDALTAAATALLAAGGAALAMAPLDWTPQATGAGALAGAGGGLLAVAAIATARLARRQRRLLDGQPDAVMAIDADGRLTAANATAEALFGRSLPPGTPLAHLLPEAADGTPAAGLGTARNGVREVRGLTADGRTLVLELMAAADGGGGAVLSLRDGSARRAADDALRRQSREMERNTRLLREIEHLAHIGCYDFYPATDEAQWSRELERIFGLDPAEPGVTRGLDTFLSRVHPDDLPDVLSDAQDQSWKERERVFRIIRDDGSVRHVFSKGYREFGPDGRVTRLFGIDQDITDYIRAEAAVRDSEETLRRIFDAAPVPMTVVSEDGRPLAANRRALALFGVAEEELPRVEARDFYVDPEDRHRLLDTLRRDGRVPGMDVELRTRDGRRLWVELSAAMVSYQGRPAVLSGFIDIDDRKRAADALKAGMDGLRRLVEAVPLPMMVGRLSDGRILHINPEAAALLDVSPEQAVGLGSVGFFHDPEDFDRAIGILRRHRRLDNHEVRIRNAADGSARWAVVAGVAVEYEGEDAAMCTATDITSRHRAQEMLASAKAQAEAVARAKSDFLAVMSHEIRTPMNGILGMVQLLGGTRLSKTQAGYVDTIQRSGDSLVRLVDDVMDLSRIESGSVTVAAEAFDPRALLDGVAELMRPSAIAKGVTLDVAMSEGLPERLVGDAARIKQVLFHLLSNAVKVTGRGGIRLRLRPVGAAPEGGLRVQFAVDDSGPGIPAATREKLFEQFAVGDASRSRAHGGAGLGLAICKGLVEAMGGRIGFETTPGEGSTFWFNLDLTDAEDAAASRAPERPGAAPAWRPADADGTALRVLLVEDEKVNRMLAAELLRRDGHKVKAVDSGLDGVAAAAEGSHDVVLMDLHMPGIDGTEAIRRIRALPEPERAGVPIVVLSADVTDASQRAAREAGADAVLGKPFKLDLLKRVITDLLRERAAAAGAALPPVGAADVEPDAAAPASASSGGAPVPGPDPTLVPPGSLVVRQWNELGPTAVRGLVELFRDTTPPRLDALEAALDAGDTDAAAEEAHALKGAAGVLGLTPVHALFSEMEADAQCGDADAVRQTLPRVRDLHARTIAALSVVTAPEDADASG</sequence>
<name>K9H2K9_9PROT</name>
<feature type="domain" description="PAC" evidence="22">
    <location>
        <begin position="502"/>
        <end position="553"/>
    </location>
</feature>
<dbReference type="InterPro" id="IPR005467">
    <property type="entry name" value="His_kinase_dom"/>
</dbReference>
<dbReference type="InterPro" id="IPR000700">
    <property type="entry name" value="PAS-assoc_C"/>
</dbReference>
<evidence type="ECO:0000256" key="11">
    <source>
        <dbReference type="ARBA" id="ARBA00022840"/>
    </source>
</evidence>
<dbReference type="EMBL" id="ANHY01000005">
    <property type="protein sequence ID" value="EKV31817.1"/>
    <property type="molecule type" value="Genomic_DNA"/>
</dbReference>
<dbReference type="InterPro" id="IPR036890">
    <property type="entry name" value="HATPase_C_sf"/>
</dbReference>
<evidence type="ECO:0000256" key="6">
    <source>
        <dbReference type="ARBA" id="ARBA00022553"/>
    </source>
</evidence>
<feature type="compositionally biased region" description="Low complexity" evidence="17">
    <location>
        <begin position="960"/>
        <end position="975"/>
    </location>
</feature>
<dbReference type="Gene3D" id="3.30.565.10">
    <property type="entry name" value="Histidine kinase-like ATPase, C-terminal domain"/>
    <property type="match status" value="1"/>
</dbReference>
<dbReference type="PROSITE" id="PS50110">
    <property type="entry name" value="RESPONSE_REGULATORY"/>
    <property type="match status" value="1"/>
</dbReference>
<dbReference type="FunFam" id="3.30.565.10:FF:000010">
    <property type="entry name" value="Sensor histidine kinase RcsC"/>
    <property type="match status" value="1"/>
</dbReference>
<dbReference type="InterPro" id="IPR008207">
    <property type="entry name" value="Sig_transdc_His_kin_Hpt_dom"/>
</dbReference>
<dbReference type="SUPFAM" id="SSF47384">
    <property type="entry name" value="Homodimeric domain of signal transducing histidine kinase"/>
    <property type="match status" value="1"/>
</dbReference>
<dbReference type="GO" id="GO:0005886">
    <property type="term" value="C:plasma membrane"/>
    <property type="evidence" value="ECO:0007669"/>
    <property type="project" value="UniProtKB-SubCell"/>
</dbReference>